<gene>
    <name evidence="3" type="ORF">NW762_008381</name>
</gene>
<accession>A0A9W8VD32</accession>
<feature type="signal peptide" evidence="2">
    <location>
        <begin position="1"/>
        <end position="19"/>
    </location>
</feature>
<dbReference type="Proteomes" id="UP001152049">
    <property type="component" value="Unassembled WGS sequence"/>
</dbReference>
<dbReference type="OrthoDB" id="5431298at2759"/>
<dbReference type="EMBL" id="JAOQAZ010000016">
    <property type="protein sequence ID" value="KAJ4258232.1"/>
    <property type="molecule type" value="Genomic_DNA"/>
</dbReference>
<comment type="caution">
    <text evidence="3">The sequence shown here is derived from an EMBL/GenBank/DDBJ whole genome shotgun (WGS) entry which is preliminary data.</text>
</comment>
<sequence length="247" mass="26839">MPSITKMITLAFLATAASAMPANVARQHSTDCEKGTSYFACGPNKGCFDHDPCKETPTPASGKTPDHTTEAKPSTTTTAASKVNTITPEAIYDIYPGHPDYSKKAVHGVHLESYDDKSQVEQVIVYKGIPAGATNCGFGWVQAERHERTFLVKNSNALAGIRQLSGIPKDGKDVSYNSIKPFDDAEKELGAPDFSFWDTFDADSHGAGGIKCAETLYFKAGFRNPKGDTQVYLEQDDKNGWILTYDL</sequence>
<name>A0A9W8VD32_9HYPO</name>
<organism evidence="3 4">
    <name type="scientific">Fusarium torreyae</name>
    <dbReference type="NCBI Taxonomy" id="1237075"/>
    <lineage>
        <taxon>Eukaryota</taxon>
        <taxon>Fungi</taxon>
        <taxon>Dikarya</taxon>
        <taxon>Ascomycota</taxon>
        <taxon>Pezizomycotina</taxon>
        <taxon>Sordariomycetes</taxon>
        <taxon>Hypocreomycetidae</taxon>
        <taxon>Hypocreales</taxon>
        <taxon>Nectriaceae</taxon>
        <taxon>Fusarium</taxon>
    </lineage>
</organism>
<keyword evidence="4" id="KW-1185">Reference proteome</keyword>
<evidence type="ECO:0000313" key="4">
    <source>
        <dbReference type="Proteomes" id="UP001152049"/>
    </source>
</evidence>
<proteinExistence type="predicted"/>
<feature type="chain" id="PRO_5040831109" evidence="2">
    <location>
        <begin position="20"/>
        <end position="247"/>
    </location>
</feature>
<keyword evidence="2" id="KW-0732">Signal</keyword>
<dbReference type="AlphaFoldDB" id="A0A9W8VD32"/>
<feature type="region of interest" description="Disordered" evidence="1">
    <location>
        <begin position="56"/>
        <end position="79"/>
    </location>
</feature>
<evidence type="ECO:0000256" key="1">
    <source>
        <dbReference type="SAM" id="MobiDB-lite"/>
    </source>
</evidence>
<reference evidence="3" key="1">
    <citation type="submission" date="2022-09" db="EMBL/GenBank/DDBJ databases">
        <title>Fusarium specimens isolated from Avocado Roots.</title>
        <authorList>
            <person name="Stajich J."/>
            <person name="Roper C."/>
            <person name="Heimlech-Rivalta G."/>
        </authorList>
    </citation>
    <scope>NUCLEOTIDE SEQUENCE</scope>
    <source>
        <strain evidence="3">CF00136</strain>
    </source>
</reference>
<protein>
    <submittedName>
        <fullName evidence="3">Uncharacterized protein</fullName>
    </submittedName>
</protein>
<evidence type="ECO:0000313" key="3">
    <source>
        <dbReference type="EMBL" id="KAJ4258232.1"/>
    </source>
</evidence>
<evidence type="ECO:0000256" key="2">
    <source>
        <dbReference type="SAM" id="SignalP"/>
    </source>
</evidence>